<dbReference type="InterPro" id="IPR036388">
    <property type="entry name" value="WH-like_DNA-bd_sf"/>
</dbReference>
<dbReference type="SMART" id="SM00345">
    <property type="entry name" value="HTH_GNTR"/>
    <property type="match status" value="1"/>
</dbReference>
<accession>A0A2Z2KFX6</accession>
<evidence type="ECO:0000313" key="6">
    <source>
        <dbReference type="Proteomes" id="UP000249890"/>
    </source>
</evidence>
<dbReference type="PROSITE" id="PS50949">
    <property type="entry name" value="HTH_GNTR"/>
    <property type="match status" value="1"/>
</dbReference>
<dbReference type="Pfam" id="PF00392">
    <property type="entry name" value="GntR"/>
    <property type="match status" value="1"/>
</dbReference>
<dbReference type="GO" id="GO:0003700">
    <property type="term" value="F:DNA-binding transcription factor activity"/>
    <property type="evidence" value="ECO:0007669"/>
    <property type="project" value="InterPro"/>
</dbReference>
<evidence type="ECO:0000256" key="3">
    <source>
        <dbReference type="ARBA" id="ARBA00023163"/>
    </source>
</evidence>
<gene>
    <name evidence="5" type="ORF">B9T62_30555</name>
</gene>
<evidence type="ECO:0000313" key="5">
    <source>
        <dbReference type="EMBL" id="ASA24717.1"/>
    </source>
</evidence>
<evidence type="ECO:0000259" key="4">
    <source>
        <dbReference type="PROSITE" id="PS50949"/>
    </source>
</evidence>
<dbReference type="SUPFAM" id="SSF48008">
    <property type="entry name" value="GntR ligand-binding domain-like"/>
    <property type="match status" value="1"/>
</dbReference>
<dbReference type="CDD" id="cd07377">
    <property type="entry name" value="WHTH_GntR"/>
    <property type="match status" value="1"/>
</dbReference>
<reference evidence="5 6" key="1">
    <citation type="submission" date="2017-06" db="EMBL/GenBank/DDBJ databases">
        <title>Complete genome sequence of Paenibacillus donghaensis KCTC 13049T isolated from East Sea sediment, South Korea.</title>
        <authorList>
            <person name="Jung B.K."/>
            <person name="Hong S.-J."/>
            <person name="Shin J.-H."/>
        </authorList>
    </citation>
    <scope>NUCLEOTIDE SEQUENCE [LARGE SCALE GENOMIC DNA]</scope>
    <source>
        <strain evidence="5 6">KCTC 13049</strain>
    </source>
</reference>
<keyword evidence="2" id="KW-0238">DNA-binding</keyword>
<dbReference type="InterPro" id="IPR036390">
    <property type="entry name" value="WH_DNA-bd_sf"/>
</dbReference>
<dbReference type="SMART" id="SM00895">
    <property type="entry name" value="FCD"/>
    <property type="match status" value="1"/>
</dbReference>
<dbReference type="Proteomes" id="UP000249890">
    <property type="component" value="Chromosome"/>
</dbReference>
<dbReference type="PANTHER" id="PTHR43537">
    <property type="entry name" value="TRANSCRIPTIONAL REGULATOR, GNTR FAMILY"/>
    <property type="match status" value="1"/>
</dbReference>
<sequence>MNEPVKETVCMGKQNQAQIAYNSILRDIQENQLTQGQPIIEEEYARKLEMSRTPVREAIRILSVEGFVTVYPRKGAYVSVLTAQDVNDCYEMMEAVEGMIAYLAAQQPSEEHIHLLKELIISMNEQKSLSNFHKWKEYDIQFHRTLHLMCANKLLTYHVEKLFHKTYQIQTQFVSGVNLEKATLEHQAIVDSIIQRDSEQARHYTQQNWSRARHELVNYGYGDKPL</sequence>
<name>A0A2Z2KFX6_9BACL</name>
<evidence type="ECO:0000256" key="1">
    <source>
        <dbReference type="ARBA" id="ARBA00023015"/>
    </source>
</evidence>
<dbReference type="KEGG" id="pdh:B9T62_30555"/>
<keyword evidence="3" id="KW-0804">Transcription</keyword>
<dbReference type="PANTHER" id="PTHR43537:SF5">
    <property type="entry name" value="UXU OPERON TRANSCRIPTIONAL REGULATOR"/>
    <property type="match status" value="1"/>
</dbReference>
<dbReference type="AlphaFoldDB" id="A0A2Z2KFX6"/>
<dbReference type="Pfam" id="PF07729">
    <property type="entry name" value="FCD"/>
    <property type="match status" value="1"/>
</dbReference>
<dbReference type="Gene3D" id="1.20.120.530">
    <property type="entry name" value="GntR ligand-binding domain-like"/>
    <property type="match status" value="1"/>
</dbReference>
<feature type="domain" description="HTH gntR-type" evidence="4">
    <location>
        <begin position="14"/>
        <end position="81"/>
    </location>
</feature>
<dbReference type="InterPro" id="IPR011711">
    <property type="entry name" value="GntR_C"/>
</dbReference>
<dbReference type="EMBL" id="CP021780">
    <property type="protein sequence ID" value="ASA24717.1"/>
    <property type="molecule type" value="Genomic_DNA"/>
</dbReference>
<evidence type="ECO:0000256" key="2">
    <source>
        <dbReference type="ARBA" id="ARBA00023125"/>
    </source>
</evidence>
<dbReference type="GO" id="GO:0003677">
    <property type="term" value="F:DNA binding"/>
    <property type="evidence" value="ECO:0007669"/>
    <property type="project" value="UniProtKB-KW"/>
</dbReference>
<proteinExistence type="predicted"/>
<keyword evidence="1" id="KW-0805">Transcription regulation</keyword>
<dbReference type="Gene3D" id="1.10.10.10">
    <property type="entry name" value="Winged helix-like DNA-binding domain superfamily/Winged helix DNA-binding domain"/>
    <property type="match status" value="1"/>
</dbReference>
<keyword evidence="6" id="KW-1185">Reference proteome</keyword>
<dbReference type="InterPro" id="IPR000524">
    <property type="entry name" value="Tscrpt_reg_HTH_GntR"/>
</dbReference>
<protein>
    <recommendedName>
        <fullName evidence="4">HTH gntR-type domain-containing protein</fullName>
    </recommendedName>
</protein>
<dbReference type="SUPFAM" id="SSF46785">
    <property type="entry name" value="Winged helix' DNA-binding domain"/>
    <property type="match status" value="1"/>
</dbReference>
<dbReference type="InterPro" id="IPR008920">
    <property type="entry name" value="TF_FadR/GntR_C"/>
</dbReference>
<organism evidence="5 6">
    <name type="scientific">Paenibacillus donghaensis</name>
    <dbReference type="NCBI Taxonomy" id="414771"/>
    <lineage>
        <taxon>Bacteria</taxon>
        <taxon>Bacillati</taxon>
        <taxon>Bacillota</taxon>
        <taxon>Bacilli</taxon>
        <taxon>Bacillales</taxon>
        <taxon>Paenibacillaceae</taxon>
        <taxon>Paenibacillus</taxon>
    </lineage>
</organism>